<dbReference type="Gene3D" id="3.10.10.10">
    <property type="entry name" value="HIV Type 1 Reverse Transcriptase, subunit A, domain 1"/>
    <property type="match status" value="1"/>
</dbReference>
<accession>A0A9Q3L276</accession>
<dbReference type="InterPro" id="IPR043502">
    <property type="entry name" value="DNA/RNA_pol_sf"/>
</dbReference>
<reference evidence="1" key="1">
    <citation type="submission" date="2021-03" db="EMBL/GenBank/DDBJ databases">
        <title>Draft genome sequence of rust myrtle Austropuccinia psidii MF-1, a brazilian biotype.</title>
        <authorList>
            <person name="Quecine M.C."/>
            <person name="Pachon D.M.R."/>
            <person name="Bonatelli M.L."/>
            <person name="Correr F.H."/>
            <person name="Franceschini L.M."/>
            <person name="Leite T.F."/>
            <person name="Margarido G.R.A."/>
            <person name="Almeida C.A."/>
            <person name="Ferrarezi J.A."/>
            <person name="Labate C.A."/>
        </authorList>
    </citation>
    <scope>NUCLEOTIDE SEQUENCE</scope>
    <source>
        <strain evidence="1">MF-1</strain>
    </source>
</reference>
<dbReference type="SUPFAM" id="SSF56672">
    <property type="entry name" value="DNA/RNA polymerases"/>
    <property type="match status" value="1"/>
</dbReference>
<protein>
    <submittedName>
        <fullName evidence="1">Uncharacterized protein</fullName>
    </submittedName>
</protein>
<sequence length="119" mass="13700">MKEKLIYLFYKYKSLYAAEKEVVGAIIGHEVDIMINSDKPYPPLLRRPAYPDSPNSREDLEVHIKELMDQGALKKVELNTPVIITWHNGKSGLVGVFRALNTYTCPDRYPILRIHETLT</sequence>
<evidence type="ECO:0000313" key="2">
    <source>
        <dbReference type="Proteomes" id="UP000765509"/>
    </source>
</evidence>
<dbReference type="Proteomes" id="UP000765509">
    <property type="component" value="Unassembled WGS sequence"/>
</dbReference>
<gene>
    <name evidence="1" type="ORF">O181_129637</name>
</gene>
<dbReference type="AlphaFoldDB" id="A0A9Q3L276"/>
<dbReference type="EMBL" id="AVOT02136187">
    <property type="protein sequence ID" value="MBW0589922.1"/>
    <property type="molecule type" value="Genomic_DNA"/>
</dbReference>
<organism evidence="1 2">
    <name type="scientific">Austropuccinia psidii MF-1</name>
    <dbReference type="NCBI Taxonomy" id="1389203"/>
    <lineage>
        <taxon>Eukaryota</taxon>
        <taxon>Fungi</taxon>
        <taxon>Dikarya</taxon>
        <taxon>Basidiomycota</taxon>
        <taxon>Pucciniomycotina</taxon>
        <taxon>Pucciniomycetes</taxon>
        <taxon>Pucciniales</taxon>
        <taxon>Sphaerophragmiaceae</taxon>
        <taxon>Austropuccinia</taxon>
    </lineage>
</organism>
<proteinExistence type="predicted"/>
<dbReference type="OrthoDB" id="2595244at2759"/>
<name>A0A9Q3L276_9BASI</name>
<evidence type="ECO:0000313" key="1">
    <source>
        <dbReference type="EMBL" id="MBW0589922.1"/>
    </source>
</evidence>
<comment type="caution">
    <text evidence="1">The sequence shown here is derived from an EMBL/GenBank/DDBJ whole genome shotgun (WGS) entry which is preliminary data.</text>
</comment>
<keyword evidence="2" id="KW-1185">Reference proteome</keyword>